<dbReference type="InterPro" id="IPR018247">
    <property type="entry name" value="EF_Hand_1_Ca_BS"/>
</dbReference>
<evidence type="ECO:0000256" key="1">
    <source>
        <dbReference type="ARBA" id="ARBA00004561"/>
    </source>
</evidence>
<keyword evidence="11" id="KW-1185">Reference proteome</keyword>
<feature type="region of interest" description="Disordered" evidence="7">
    <location>
        <begin position="1269"/>
        <end position="1290"/>
    </location>
</feature>
<evidence type="ECO:0000256" key="8">
    <source>
        <dbReference type="SAM" id="SignalP"/>
    </source>
</evidence>
<evidence type="ECO:0000313" key="11">
    <source>
        <dbReference type="Proteomes" id="UP001501321"/>
    </source>
</evidence>
<dbReference type="SUPFAM" id="SSF50998">
    <property type="entry name" value="Quinoprotein alcohol dehydrogenase-like"/>
    <property type="match status" value="1"/>
</dbReference>
<comment type="caution">
    <text evidence="10">The sequence shown here is derived from an EMBL/GenBank/DDBJ whole genome shotgun (WGS) entry which is preliminary data.</text>
</comment>
<evidence type="ECO:0000256" key="5">
    <source>
        <dbReference type="ARBA" id="ARBA00022837"/>
    </source>
</evidence>
<evidence type="ECO:0000256" key="7">
    <source>
        <dbReference type="SAM" id="MobiDB-lite"/>
    </source>
</evidence>
<gene>
    <name evidence="10" type="ORF">GCM10023095_19330</name>
</gene>
<keyword evidence="4" id="KW-0479">Metal-binding</keyword>
<evidence type="ECO:0000256" key="6">
    <source>
        <dbReference type="ARBA" id="ARBA00023263"/>
    </source>
</evidence>
<organism evidence="10 11">
    <name type="scientific">Pseudaeromonas paramecii</name>
    <dbReference type="NCBI Taxonomy" id="2138166"/>
    <lineage>
        <taxon>Bacteria</taxon>
        <taxon>Pseudomonadati</taxon>
        <taxon>Pseudomonadota</taxon>
        <taxon>Gammaproteobacteria</taxon>
        <taxon>Aeromonadales</taxon>
        <taxon>Aeromonadaceae</taxon>
        <taxon>Pseudaeromonas</taxon>
    </lineage>
</organism>
<dbReference type="PROSITE" id="PS00018">
    <property type="entry name" value="EF_HAND_1"/>
    <property type="match status" value="1"/>
</dbReference>
<dbReference type="InterPro" id="IPR011047">
    <property type="entry name" value="Quinoprotein_ADH-like_sf"/>
</dbReference>
<feature type="signal peptide" evidence="8">
    <location>
        <begin position="1"/>
        <end position="20"/>
    </location>
</feature>
<dbReference type="EMBL" id="BAABFC010000012">
    <property type="protein sequence ID" value="GAA4499348.1"/>
    <property type="molecule type" value="Genomic_DNA"/>
</dbReference>
<evidence type="ECO:0000259" key="9">
    <source>
        <dbReference type="Pfam" id="PF05567"/>
    </source>
</evidence>
<keyword evidence="5" id="KW-0106">Calcium</keyword>
<evidence type="ECO:0000256" key="2">
    <source>
        <dbReference type="ARBA" id="ARBA00008387"/>
    </source>
</evidence>
<accession>A0ABP8QCS2</accession>
<dbReference type="Gene3D" id="2.60.40.3620">
    <property type="match status" value="1"/>
</dbReference>
<evidence type="ECO:0000313" key="10">
    <source>
        <dbReference type="EMBL" id="GAA4499348.1"/>
    </source>
</evidence>
<keyword evidence="8" id="KW-0732">Signal</keyword>
<dbReference type="InterPro" id="IPR008707">
    <property type="entry name" value="B-propeller_PilY1"/>
</dbReference>
<keyword evidence="3" id="KW-1029">Fimbrium biogenesis</keyword>
<feature type="domain" description="PilY1 beta-propeller" evidence="9">
    <location>
        <begin position="1106"/>
        <end position="1421"/>
    </location>
</feature>
<evidence type="ECO:0000256" key="4">
    <source>
        <dbReference type="ARBA" id="ARBA00022723"/>
    </source>
</evidence>
<name>A0ABP8QCS2_9GAMM</name>
<dbReference type="Proteomes" id="UP001501321">
    <property type="component" value="Unassembled WGS sequence"/>
</dbReference>
<feature type="compositionally biased region" description="Polar residues" evidence="7">
    <location>
        <begin position="1269"/>
        <end position="1285"/>
    </location>
</feature>
<feature type="chain" id="PRO_5046106693" description="PilY1 beta-propeller domain-containing protein" evidence="8">
    <location>
        <begin position="21"/>
        <end position="1561"/>
    </location>
</feature>
<comment type="subcellular location">
    <subcellularLocation>
        <location evidence="1">Fimbrium</location>
    </subcellularLocation>
</comment>
<dbReference type="RefSeq" id="WP_345012467.1">
    <property type="nucleotide sequence ID" value="NZ_BAABFC010000012.1"/>
</dbReference>
<comment type="similarity">
    <text evidence="2">Belongs to the PilY1 family.</text>
</comment>
<dbReference type="Pfam" id="PF05567">
    <property type="entry name" value="T4P_PilY1"/>
    <property type="match status" value="1"/>
</dbReference>
<keyword evidence="6" id="KW-0281">Fimbrium</keyword>
<reference evidence="11" key="1">
    <citation type="journal article" date="2019" name="Int. J. Syst. Evol. Microbiol.">
        <title>The Global Catalogue of Microorganisms (GCM) 10K type strain sequencing project: providing services to taxonomists for standard genome sequencing and annotation.</title>
        <authorList>
            <consortium name="The Broad Institute Genomics Platform"/>
            <consortium name="The Broad Institute Genome Sequencing Center for Infectious Disease"/>
            <person name="Wu L."/>
            <person name="Ma J."/>
        </authorList>
    </citation>
    <scope>NUCLEOTIDE SEQUENCE [LARGE SCALE GENOMIC DNA]</scope>
    <source>
        <strain evidence="11">JCM 32226</strain>
    </source>
</reference>
<protein>
    <recommendedName>
        <fullName evidence="9">PilY1 beta-propeller domain-containing protein</fullName>
    </recommendedName>
</protein>
<evidence type="ECO:0000256" key="3">
    <source>
        <dbReference type="ARBA" id="ARBA00022558"/>
    </source>
</evidence>
<sequence length="1561" mass="169970">MKQFGLLSLLSMWLLGQAQAADLSLPTSPIFVQGQVAPLVMLVMGRDHTLYYEAYNDATDLNENGKIDADEIRYAPEARDYFGYFDSYKCYSYSNSMFTPTSVTTDKTCSELWSGDYLNYLTTSRMDALRKVLYGGYRYHEQTNASHPILERSFIPQDAHSWGKTWNPSVMGQILNSKTGKYLNISDYTPLAEADGSGNLLGYMFANTSTSEDGAPLLRVLTLPRGQMGESYTGTAYTETPSSQSSTYSTMYFRGDPNGWGNNATTVDPMTKVGKNTWQTLQVFEANGKEKGFKFTTAPYDWSQVHFGDNNQDGTADMWGGDIKTTNAGPYIVKFNDSTKKYTLTAFEQPIYIWNWVSKERPVSGDYMDNKTGSLTSLRTDYTVRVETCNDSVGLESNCKKYGSGNSATYMPIGLLQEYGEGDTPQMEFGLITGSFVKNLSGGVLRAKMGKIDDEIKSNGKFEPSVTRIIDTLNKLRITKFTFAATDDYQYQGANGCGWIKTRALNEGECTNWGNPIAEMLYESLRYFAGAEEPTAAYAVDEDELALPIDTWDDPYDDRNYCAKPVNLVISDEGTSYDSDQLPGSLFPKDGFTPTGTTLDGLDVSSWTSTLSEKEGNINGGLFYIGEVKDSTEGKNAPTAKTVPSLDEVRGLAPMEPTKQGGYYAAGLAYYGHQTDLNTSKQGTQSTSTVVVALASNLPSIEIPFGEKKITLIPYAKSVGDDATAGSDNKIDPTGDFQPTNTIVDFYVESLTDDEGTFRVNYEDVEQGADHDMDMIVRYHYVKSGNQLTITLTSEYAAGGIDQHAGYVISGTTADGLYLDVKDKSGAHVNYSLDTVGNLPRKDDPSNATVDLPLTKTRTFTVNTSANSTAAQLLKSPLWYAAKWGGFIDDTKNGTLGDLDLDRDTEWDEDGDGIPDTYFRVTNAGTLGTQIKAALDKALDNTRSASAVSFSGYQLGNDSQAFLASFEAKTWSGDLQAYAVTSGAIATSPSWSAAEELDARSGVSDRVIITWDGTSKRLFSQPSSLSGSTTGLSSDMIDELLTGITGSSADKLSYVQALVDYLRGDRSNEAGGVQVPIVKTNFRPRSSRLGDIVHSTPVYGKSVDGVPFVVVSANDGMVHVFHADTGEEILAFIPHGIYDKLNQLADVDYDSAHQFYVDGEIKVSSIKDDDDESRVIAVGTFGLGAKGAWALDLSNLSSVSNTLSAADKILWEVDSLGYVLSPPAVAKVQDSNNQRWVAAFGNGYNDGTTAGYSSIKVYDLLDGELLKTLTSPKGKTNDPTGQSRPNGMAEPVFADSDLNGVADRLYAGDLFGYLWKIDVNKDNISDWDFAIKSGSTPSPLFITQYATGTTPAYEPQPITTRPAVAFHPSGGLMVLVGTGKYLEASDTDVSDQVTQSLYGLWDNGANDTISRTNLVKQEITAQTTYRTLSNNSIDWSTQKGWYLNLIVKNATSNEGERIVNNITVRNTKASLTTLIPNEDLCSGGGTGWYMEINLLTGDNQGLEENSELLEKIPSKPVTKLVTTADGDVEVSNSVRLDGEDELFESNPTVERTGAVSWLKVY</sequence>
<proteinExistence type="inferred from homology"/>